<proteinExistence type="predicted"/>
<gene>
    <name evidence="1" type="ORF">BPAG_LOCUS8881</name>
</gene>
<evidence type="ECO:0000313" key="1">
    <source>
        <dbReference type="EMBL" id="VDN90067.1"/>
    </source>
</evidence>
<evidence type="ECO:0000313" key="3">
    <source>
        <dbReference type="WBParaSite" id="BPAG_0000891901-mRNA-1"/>
    </source>
</evidence>
<keyword evidence="2" id="KW-1185">Reference proteome</keyword>
<sequence>MFVREVLPNYMIGMLSLPVHSTPYLLRVVSDVLEKHLDDNFLKEIFKSMLKEKPQLITALYASSKVGTRRVDKHISTKERRKFEIQEGQSS</sequence>
<evidence type="ECO:0000313" key="2">
    <source>
        <dbReference type="Proteomes" id="UP000278627"/>
    </source>
</evidence>
<dbReference type="EMBL" id="UZAD01013142">
    <property type="protein sequence ID" value="VDN90067.1"/>
    <property type="molecule type" value="Genomic_DNA"/>
</dbReference>
<name>A0A158PR00_BRUPA</name>
<reference evidence="3" key="1">
    <citation type="submission" date="2016-04" db="UniProtKB">
        <authorList>
            <consortium name="WormBaseParasite"/>
        </authorList>
    </citation>
    <scope>IDENTIFICATION</scope>
</reference>
<dbReference type="WBParaSite" id="BPAG_0000891901-mRNA-1">
    <property type="protein sequence ID" value="BPAG_0000891901-mRNA-1"/>
    <property type="gene ID" value="BPAG_0000891901"/>
</dbReference>
<dbReference type="AlphaFoldDB" id="A0A158PR00"/>
<protein>
    <submittedName>
        <fullName evidence="3">PUM-HD domain-containing protein</fullName>
    </submittedName>
</protein>
<reference evidence="1 2" key="2">
    <citation type="submission" date="2018-11" db="EMBL/GenBank/DDBJ databases">
        <authorList>
            <consortium name="Pathogen Informatics"/>
        </authorList>
    </citation>
    <scope>NUCLEOTIDE SEQUENCE [LARGE SCALE GENOMIC DNA]</scope>
</reference>
<accession>A0A158PR00</accession>
<organism evidence="3">
    <name type="scientific">Brugia pahangi</name>
    <name type="common">Filarial nematode worm</name>
    <dbReference type="NCBI Taxonomy" id="6280"/>
    <lineage>
        <taxon>Eukaryota</taxon>
        <taxon>Metazoa</taxon>
        <taxon>Ecdysozoa</taxon>
        <taxon>Nematoda</taxon>
        <taxon>Chromadorea</taxon>
        <taxon>Rhabditida</taxon>
        <taxon>Spirurina</taxon>
        <taxon>Spiruromorpha</taxon>
        <taxon>Filarioidea</taxon>
        <taxon>Onchocercidae</taxon>
        <taxon>Brugia</taxon>
    </lineage>
</organism>
<dbReference type="Proteomes" id="UP000278627">
    <property type="component" value="Unassembled WGS sequence"/>
</dbReference>